<evidence type="ECO:0000256" key="1">
    <source>
        <dbReference type="SAM" id="MobiDB-lite"/>
    </source>
</evidence>
<feature type="region of interest" description="Disordered" evidence="1">
    <location>
        <begin position="21"/>
        <end position="111"/>
    </location>
</feature>
<feature type="compositionally biased region" description="Basic and acidic residues" evidence="1">
    <location>
        <begin position="39"/>
        <end position="49"/>
    </location>
</feature>
<accession>A0A319A4Z6</accession>
<reference evidence="2 3" key="1">
    <citation type="submission" date="2016-12" db="EMBL/GenBank/DDBJ databases">
        <title>The genomes of Aspergillus section Nigri reveals drivers in fungal speciation.</title>
        <authorList>
            <consortium name="DOE Joint Genome Institute"/>
            <person name="Vesth T.C."/>
            <person name="Nybo J."/>
            <person name="Theobald S."/>
            <person name="Brandl J."/>
            <person name="Frisvad J.C."/>
            <person name="Nielsen K.F."/>
            <person name="Lyhne E.K."/>
            <person name="Kogle M.E."/>
            <person name="Kuo A."/>
            <person name="Riley R."/>
            <person name="Clum A."/>
            <person name="Nolan M."/>
            <person name="Lipzen A."/>
            <person name="Salamov A."/>
            <person name="Henrissat B."/>
            <person name="Wiebenga A."/>
            <person name="De Vries R.P."/>
            <person name="Grigoriev I.V."/>
            <person name="Mortensen U.H."/>
            <person name="Andersen M.R."/>
            <person name="Baker S.E."/>
        </authorList>
    </citation>
    <scope>NUCLEOTIDE SEQUENCE [LARGE SCALE GENOMIC DNA]</scope>
    <source>
        <strain evidence="2 3">JOP 1030-1</strain>
    </source>
</reference>
<dbReference type="GeneID" id="37071716"/>
<proteinExistence type="predicted"/>
<feature type="compositionally biased region" description="Basic and acidic residues" evidence="1">
    <location>
        <begin position="59"/>
        <end position="74"/>
    </location>
</feature>
<dbReference type="Proteomes" id="UP000248349">
    <property type="component" value="Unassembled WGS sequence"/>
</dbReference>
<protein>
    <submittedName>
        <fullName evidence="2">Uncharacterized protein</fullName>
    </submittedName>
</protein>
<gene>
    <name evidence="2" type="ORF">BP01DRAFT_133090</name>
</gene>
<dbReference type="EMBL" id="KZ821251">
    <property type="protein sequence ID" value="PYH42492.1"/>
    <property type="molecule type" value="Genomic_DNA"/>
</dbReference>
<keyword evidence="3" id="KW-1185">Reference proteome</keyword>
<evidence type="ECO:0000313" key="2">
    <source>
        <dbReference type="EMBL" id="PYH42492.1"/>
    </source>
</evidence>
<dbReference type="RefSeq" id="XP_025428474.1">
    <property type="nucleotide sequence ID" value="XM_025570488.1"/>
</dbReference>
<dbReference type="AlphaFoldDB" id="A0A319A4Z6"/>
<evidence type="ECO:0000313" key="3">
    <source>
        <dbReference type="Proteomes" id="UP000248349"/>
    </source>
</evidence>
<sequence>MMELSGCEYASRPSTQEICRKRAKNTRIYDVTHCSPNVDPHRNDKDKLQRPAPSPSARNHSDEIPSHRQLDPAHAHTPPKHNTARLGYLGSNHRAGSRDAERHSRRRVGRPFSGAVAANATAFLTRCSA</sequence>
<name>A0A319A4Z6_9EURO</name>
<organism evidence="2 3">
    <name type="scientific">Aspergillus saccharolyticus JOP 1030-1</name>
    <dbReference type="NCBI Taxonomy" id="1450539"/>
    <lineage>
        <taxon>Eukaryota</taxon>
        <taxon>Fungi</taxon>
        <taxon>Dikarya</taxon>
        <taxon>Ascomycota</taxon>
        <taxon>Pezizomycotina</taxon>
        <taxon>Eurotiomycetes</taxon>
        <taxon>Eurotiomycetidae</taxon>
        <taxon>Eurotiales</taxon>
        <taxon>Aspergillaceae</taxon>
        <taxon>Aspergillus</taxon>
        <taxon>Aspergillus subgen. Circumdati</taxon>
    </lineage>
</organism>